<comment type="catalytic activity">
    <reaction evidence="1">
        <text>ATP + protein L-histidine = ADP + protein N-phospho-L-histidine.</text>
        <dbReference type="EC" id="2.7.13.3"/>
    </reaction>
</comment>
<dbReference type="Pfam" id="PF02518">
    <property type="entry name" value="HATPase_c"/>
    <property type="match status" value="1"/>
</dbReference>
<keyword evidence="5" id="KW-0547">Nucleotide-binding</keyword>
<keyword evidence="6 14" id="KW-0418">Kinase</keyword>
<evidence type="ECO:0000313" key="15">
    <source>
        <dbReference type="Proteomes" id="UP000547510"/>
    </source>
</evidence>
<keyword evidence="8" id="KW-0902">Two-component regulatory system</keyword>
<dbReference type="PANTHER" id="PTHR24421">
    <property type="entry name" value="NITRATE/NITRITE SENSOR PROTEIN NARX-RELATED"/>
    <property type="match status" value="1"/>
</dbReference>
<evidence type="ECO:0000256" key="7">
    <source>
        <dbReference type="ARBA" id="ARBA00022840"/>
    </source>
</evidence>
<evidence type="ECO:0000259" key="13">
    <source>
        <dbReference type="Pfam" id="PF23539"/>
    </source>
</evidence>
<feature type="transmembrane region" description="Helical" evidence="10">
    <location>
        <begin position="110"/>
        <end position="130"/>
    </location>
</feature>
<dbReference type="GO" id="GO:0016020">
    <property type="term" value="C:membrane"/>
    <property type="evidence" value="ECO:0007669"/>
    <property type="project" value="InterPro"/>
</dbReference>
<dbReference type="EC" id="2.7.13.3" evidence="2"/>
<dbReference type="Proteomes" id="UP000547510">
    <property type="component" value="Unassembled WGS sequence"/>
</dbReference>
<keyword evidence="10" id="KW-0812">Transmembrane</keyword>
<proteinExistence type="predicted"/>
<dbReference type="EMBL" id="JACHJN010000005">
    <property type="protein sequence ID" value="MBB5957061.1"/>
    <property type="molecule type" value="Genomic_DNA"/>
</dbReference>
<evidence type="ECO:0000256" key="5">
    <source>
        <dbReference type="ARBA" id="ARBA00022741"/>
    </source>
</evidence>
<evidence type="ECO:0000313" key="14">
    <source>
        <dbReference type="EMBL" id="MBB5957061.1"/>
    </source>
</evidence>
<evidence type="ECO:0000256" key="3">
    <source>
        <dbReference type="ARBA" id="ARBA00022553"/>
    </source>
</evidence>
<dbReference type="RefSeq" id="WP_184691835.1">
    <property type="nucleotide sequence ID" value="NZ_JACHJN010000005.1"/>
</dbReference>
<protein>
    <recommendedName>
        <fullName evidence="2">histidine kinase</fullName>
        <ecNumber evidence="2">2.7.13.3</ecNumber>
    </recommendedName>
</protein>
<dbReference type="InterPro" id="IPR003594">
    <property type="entry name" value="HATPase_dom"/>
</dbReference>
<evidence type="ECO:0000256" key="10">
    <source>
        <dbReference type="SAM" id="Phobius"/>
    </source>
</evidence>
<dbReference type="InterPro" id="IPR050482">
    <property type="entry name" value="Sensor_HK_TwoCompSys"/>
</dbReference>
<keyword evidence="4" id="KW-0808">Transferase</keyword>
<feature type="domain" description="Histidine kinase/HSP90-like ATPase" evidence="11">
    <location>
        <begin position="286"/>
        <end position="370"/>
    </location>
</feature>
<evidence type="ECO:0000256" key="9">
    <source>
        <dbReference type="SAM" id="Coils"/>
    </source>
</evidence>
<accession>A0A841CI30</accession>
<feature type="coiled-coil region" evidence="9">
    <location>
        <begin position="157"/>
        <end position="184"/>
    </location>
</feature>
<feature type="domain" description="DUF7134" evidence="13">
    <location>
        <begin position="10"/>
        <end position="134"/>
    </location>
</feature>
<keyword evidence="7" id="KW-0067">ATP-binding</keyword>
<dbReference type="SUPFAM" id="SSF55874">
    <property type="entry name" value="ATPase domain of HSP90 chaperone/DNA topoisomerase II/histidine kinase"/>
    <property type="match status" value="1"/>
</dbReference>
<evidence type="ECO:0000256" key="4">
    <source>
        <dbReference type="ARBA" id="ARBA00022679"/>
    </source>
</evidence>
<keyword evidence="10" id="KW-1133">Transmembrane helix</keyword>
<reference evidence="14 15" key="1">
    <citation type="submission" date="2020-08" db="EMBL/GenBank/DDBJ databases">
        <title>Genomic Encyclopedia of Type Strains, Phase III (KMG-III): the genomes of soil and plant-associated and newly described type strains.</title>
        <authorList>
            <person name="Whitman W."/>
        </authorList>
    </citation>
    <scope>NUCLEOTIDE SEQUENCE [LARGE SCALE GENOMIC DNA]</scope>
    <source>
        <strain evidence="14 15">CECT 8640</strain>
    </source>
</reference>
<dbReference type="PANTHER" id="PTHR24421:SF10">
    <property type="entry name" value="NITRATE_NITRITE SENSOR PROTEIN NARQ"/>
    <property type="match status" value="1"/>
</dbReference>
<dbReference type="GO" id="GO:0000155">
    <property type="term" value="F:phosphorelay sensor kinase activity"/>
    <property type="evidence" value="ECO:0007669"/>
    <property type="project" value="InterPro"/>
</dbReference>
<keyword evidence="9" id="KW-0175">Coiled coil</keyword>
<keyword evidence="3" id="KW-0597">Phosphoprotein</keyword>
<evidence type="ECO:0000256" key="2">
    <source>
        <dbReference type="ARBA" id="ARBA00012438"/>
    </source>
</evidence>
<sequence length="372" mass="38856">MSPHRLRALSPASVDVMLTVLAFAGQTAPFVFTTHVTGRPWTVAEFLPVLLASLPLIWRRRAPVLCLCSTALGIAAYSVVGSDGPEQPVWYGALLAIHTVADLSPRTTRLATLAASVIGIVVIGGVLGSASTAIREGFLWGAAYALGRGAHVRRAYATVLEERAAALEREREAEVERAAERERARIARDTHDILAHAVSLMVVQAEAGPVVVRSAPDRAVAAFDAIASAGREAMGQLRRTLGLLKGDAEPRPAVERVPELVAGVGPHVTLTTTGQRREPPPLVDAAAYRIVQEALTNVVKHSTGDAASVTLDWTDAELVITVADNGTPPAGTTAGHGLLGIRERAAACGGSAGFTAGPTGFRVSARLPLEAA</sequence>
<keyword evidence="10" id="KW-0472">Membrane</keyword>
<keyword evidence="15" id="KW-1185">Reference proteome</keyword>
<organism evidence="14 15">
    <name type="scientific">Saccharothrix tamanrassetensis</name>
    <dbReference type="NCBI Taxonomy" id="1051531"/>
    <lineage>
        <taxon>Bacteria</taxon>
        <taxon>Bacillati</taxon>
        <taxon>Actinomycetota</taxon>
        <taxon>Actinomycetes</taxon>
        <taxon>Pseudonocardiales</taxon>
        <taxon>Pseudonocardiaceae</taxon>
        <taxon>Saccharothrix</taxon>
    </lineage>
</organism>
<name>A0A841CI30_9PSEU</name>
<dbReference type="Pfam" id="PF07730">
    <property type="entry name" value="HisKA_3"/>
    <property type="match status" value="1"/>
</dbReference>
<dbReference type="GO" id="GO:0046983">
    <property type="term" value="F:protein dimerization activity"/>
    <property type="evidence" value="ECO:0007669"/>
    <property type="project" value="InterPro"/>
</dbReference>
<dbReference type="CDD" id="cd16917">
    <property type="entry name" value="HATPase_UhpB-NarQ-NarX-like"/>
    <property type="match status" value="1"/>
</dbReference>
<dbReference type="InterPro" id="IPR011712">
    <property type="entry name" value="Sig_transdc_His_kin_sub3_dim/P"/>
</dbReference>
<comment type="caution">
    <text evidence="14">The sequence shown here is derived from an EMBL/GenBank/DDBJ whole genome shotgun (WGS) entry which is preliminary data.</text>
</comment>
<dbReference type="Gene3D" id="3.30.565.10">
    <property type="entry name" value="Histidine kinase-like ATPase, C-terminal domain"/>
    <property type="match status" value="1"/>
</dbReference>
<dbReference type="InterPro" id="IPR055558">
    <property type="entry name" value="DUF7134"/>
</dbReference>
<evidence type="ECO:0000256" key="6">
    <source>
        <dbReference type="ARBA" id="ARBA00022777"/>
    </source>
</evidence>
<dbReference type="InterPro" id="IPR036890">
    <property type="entry name" value="HATPase_C_sf"/>
</dbReference>
<dbReference type="GO" id="GO:0005524">
    <property type="term" value="F:ATP binding"/>
    <property type="evidence" value="ECO:0007669"/>
    <property type="project" value="UniProtKB-KW"/>
</dbReference>
<dbReference type="Gene3D" id="1.20.5.1930">
    <property type="match status" value="1"/>
</dbReference>
<evidence type="ECO:0000256" key="1">
    <source>
        <dbReference type="ARBA" id="ARBA00000085"/>
    </source>
</evidence>
<gene>
    <name evidence="14" type="ORF">FHS29_003654</name>
</gene>
<dbReference type="Pfam" id="PF23539">
    <property type="entry name" value="DUF7134"/>
    <property type="match status" value="1"/>
</dbReference>
<feature type="domain" description="Signal transduction histidine kinase subgroup 3 dimerisation and phosphoacceptor" evidence="12">
    <location>
        <begin position="182"/>
        <end position="246"/>
    </location>
</feature>
<evidence type="ECO:0000259" key="11">
    <source>
        <dbReference type="Pfam" id="PF02518"/>
    </source>
</evidence>
<dbReference type="AlphaFoldDB" id="A0A841CI30"/>
<evidence type="ECO:0000259" key="12">
    <source>
        <dbReference type="Pfam" id="PF07730"/>
    </source>
</evidence>
<evidence type="ECO:0000256" key="8">
    <source>
        <dbReference type="ARBA" id="ARBA00023012"/>
    </source>
</evidence>